<dbReference type="EMBL" id="HBUF01122568">
    <property type="protein sequence ID" value="CAG6642459.1"/>
    <property type="molecule type" value="Transcribed_RNA"/>
</dbReference>
<feature type="signal peptide" evidence="1">
    <location>
        <begin position="1"/>
        <end position="28"/>
    </location>
</feature>
<name>A0A8D8R1D7_9HEMI</name>
<sequence>MKTSPLRPPSSPTTHYLLFLSVILCVSPNIPPPFSSTSPHLNPLPSLSFSKTLFQHFPISQHPLPLSNTHLQQSLTTSLNSRSPHSQPVEKDLYSGYVSKPCEEREKFYRPINKRVSTPTALPKQGGKAHPLEHGKSRFLLVDVKSCNLLSTPRGIPPLVWRGVLAQLRASRKHLIYSTAINRGFCSSVPPY</sequence>
<evidence type="ECO:0000313" key="2">
    <source>
        <dbReference type="EMBL" id="CAG6642459.1"/>
    </source>
</evidence>
<accession>A0A8D8R1D7</accession>
<reference evidence="2" key="1">
    <citation type="submission" date="2021-05" db="EMBL/GenBank/DDBJ databases">
        <authorList>
            <person name="Alioto T."/>
            <person name="Alioto T."/>
            <person name="Gomez Garrido J."/>
        </authorList>
    </citation>
    <scope>NUCLEOTIDE SEQUENCE</scope>
</reference>
<protein>
    <submittedName>
        <fullName evidence="2">Uncharacterized protein</fullName>
    </submittedName>
</protein>
<feature type="chain" id="PRO_5034101163" evidence="1">
    <location>
        <begin position="29"/>
        <end position="192"/>
    </location>
</feature>
<keyword evidence="1" id="KW-0732">Signal</keyword>
<proteinExistence type="predicted"/>
<dbReference type="AlphaFoldDB" id="A0A8D8R1D7"/>
<organism evidence="2">
    <name type="scientific">Cacopsylla melanoneura</name>
    <dbReference type="NCBI Taxonomy" id="428564"/>
    <lineage>
        <taxon>Eukaryota</taxon>
        <taxon>Metazoa</taxon>
        <taxon>Ecdysozoa</taxon>
        <taxon>Arthropoda</taxon>
        <taxon>Hexapoda</taxon>
        <taxon>Insecta</taxon>
        <taxon>Pterygota</taxon>
        <taxon>Neoptera</taxon>
        <taxon>Paraneoptera</taxon>
        <taxon>Hemiptera</taxon>
        <taxon>Sternorrhyncha</taxon>
        <taxon>Psylloidea</taxon>
        <taxon>Psyllidae</taxon>
        <taxon>Psyllinae</taxon>
        <taxon>Cacopsylla</taxon>
    </lineage>
</organism>
<evidence type="ECO:0000256" key="1">
    <source>
        <dbReference type="SAM" id="SignalP"/>
    </source>
</evidence>